<dbReference type="Proteomes" id="UP000682951">
    <property type="component" value="Unassembled WGS sequence"/>
</dbReference>
<evidence type="ECO:0000313" key="1">
    <source>
        <dbReference type="EMBL" id="MBR8464481.1"/>
    </source>
</evidence>
<keyword evidence="2" id="KW-1185">Reference proteome</keyword>
<organism evidence="1 2">
    <name type="scientific">Campylobacter anatolicus</name>
    <dbReference type="NCBI Taxonomy" id="2829105"/>
    <lineage>
        <taxon>Bacteria</taxon>
        <taxon>Pseudomonadati</taxon>
        <taxon>Campylobacterota</taxon>
        <taxon>Epsilonproteobacteria</taxon>
        <taxon>Campylobacterales</taxon>
        <taxon>Campylobacteraceae</taxon>
        <taxon>Campylobacter</taxon>
    </lineage>
</organism>
<dbReference type="EMBL" id="JAGSSW010000008">
    <property type="protein sequence ID" value="MBR8464481.1"/>
    <property type="molecule type" value="Genomic_DNA"/>
</dbReference>
<comment type="caution">
    <text evidence="1">The sequence shown here is derived from an EMBL/GenBank/DDBJ whole genome shotgun (WGS) entry which is preliminary data.</text>
</comment>
<reference evidence="1 2" key="1">
    <citation type="submission" date="2021-04" db="EMBL/GenBank/DDBJ databases">
        <title>Molecular and phenotypic characterization and identification of bacterial isolates recovered from the Anatolian ground squirrels (Spermophilus xanthoprymnus) and which have the potential to form a new species in the Campylobacter genus.</title>
        <authorList>
            <person name="Aydin F."/>
            <person name="Abay S."/>
            <person name="Kayman T."/>
            <person name="Karakaya E."/>
            <person name="Mustak H.K."/>
            <person name="Mustak I.B."/>
            <person name="Bilgin N."/>
            <person name="Duzler A."/>
            <person name="Sahin O."/>
            <person name="Guran O."/>
            <person name="Saticioglu I.B."/>
        </authorList>
    </citation>
    <scope>NUCLEOTIDE SEQUENCE [LARGE SCALE GENOMIC DNA]</scope>
    <source>
        <strain evidence="2">faydin-G24</strain>
    </source>
</reference>
<accession>A0ABS5HJR5</accession>
<evidence type="ECO:0000313" key="2">
    <source>
        <dbReference type="Proteomes" id="UP000682951"/>
    </source>
</evidence>
<dbReference type="RefSeq" id="WP_212142356.1">
    <property type="nucleotide sequence ID" value="NZ_JAGSSW010000008.1"/>
</dbReference>
<sequence>MRVENFRNDFTKVAKIGVKVALLSVVMQEIYSKKNPYNPNCPFYLKVAEKQYLFKSILNTEKMAKNLEK</sequence>
<gene>
    <name evidence="1" type="ORF">KDD93_07885</name>
</gene>
<protein>
    <submittedName>
        <fullName evidence="1">Uncharacterized protein</fullName>
    </submittedName>
</protein>
<name>A0ABS5HJR5_9BACT</name>
<proteinExistence type="predicted"/>